<keyword evidence="3" id="KW-1185">Reference proteome</keyword>
<organism evidence="2 3">
    <name type="scientific">Paeniglutamicibacter sulfureus</name>
    <dbReference type="NCBI Taxonomy" id="43666"/>
    <lineage>
        <taxon>Bacteria</taxon>
        <taxon>Bacillati</taxon>
        <taxon>Actinomycetota</taxon>
        <taxon>Actinomycetes</taxon>
        <taxon>Micrococcales</taxon>
        <taxon>Micrococcaceae</taxon>
        <taxon>Paeniglutamicibacter</taxon>
    </lineage>
</organism>
<reference evidence="2 3" key="1">
    <citation type="submission" date="2023-07" db="EMBL/GenBank/DDBJ databases">
        <title>Sequencing the genomes of 1000 actinobacteria strains.</title>
        <authorList>
            <person name="Klenk H.-P."/>
        </authorList>
    </citation>
    <scope>NUCLEOTIDE SEQUENCE [LARGE SCALE GENOMIC DNA]</scope>
    <source>
        <strain evidence="2 3">DSM 20167</strain>
    </source>
</reference>
<evidence type="ECO:0000313" key="3">
    <source>
        <dbReference type="Proteomes" id="UP001183817"/>
    </source>
</evidence>
<accession>A0ABU2BF78</accession>
<evidence type="ECO:0008006" key="4">
    <source>
        <dbReference type="Google" id="ProtNLM"/>
    </source>
</evidence>
<proteinExistence type="predicted"/>
<dbReference type="Proteomes" id="UP001183817">
    <property type="component" value="Unassembled WGS sequence"/>
</dbReference>
<dbReference type="RefSeq" id="WP_264270355.1">
    <property type="nucleotide sequence ID" value="NZ_BAAAWO010000001.1"/>
</dbReference>
<evidence type="ECO:0000313" key="2">
    <source>
        <dbReference type="EMBL" id="MDR7357240.1"/>
    </source>
</evidence>
<keyword evidence="1" id="KW-0472">Membrane</keyword>
<comment type="caution">
    <text evidence="2">The sequence shown here is derived from an EMBL/GenBank/DDBJ whole genome shotgun (WGS) entry which is preliminary data.</text>
</comment>
<dbReference type="EMBL" id="JAVDYI010000001">
    <property type="protein sequence ID" value="MDR7357240.1"/>
    <property type="molecule type" value="Genomic_DNA"/>
</dbReference>
<name>A0ABU2BF78_9MICC</name>
<sequence>MLSRFTRGNIVKVVLAFVFWLFAAFYVLIIGMGAKNKKVMLEGGLYAVLFIGAFSLPNGSGAMLGLGSMVLSAVRSYMLRDLWLPRRVRKLRSGEAVQIPTPVAAPAPPIQFNQPYPAATPVAGAADELSTALTWVSVQAKQNKHRLPADTYVTILETCQMLDSVIDAETRQPSGDARFEYELEAMVREYLPNVLQGFLAVPPSMVDNRQPNGRTPNEELVEQLRLLLGQAETLHSTRHNQTSADLTTTGNFLRERFGHHQPGGFDFGIK</sequence>
<feature type="transmembrane region" description="Helical" evidence="1">
    <location>
        <begin position="12"/>
        <end position="32"/>
    </location>
</feature>
<gene>
    <name evidence="2" type="ORF">J2S64_000931</name>
</gene>
<evidence type="ECO:0000256" key="1">
    <source>
        <dbReference type="SAM" id="Phobius"/>
    </source>
</evidence>
<keyword evidence="1" id="KW-0812">Transmembrane</keyword>
<keyword evidence="1" id="KW-1133">Transmembrane helix</keyword>
<protein>
    <recommendedName>
        <fullName evidence="4">Transmembrane protein</fullName>
    </recommendedName>
</protein>